<proteinExistence type="predicted"/>
<organism evidence="1 2">
    <name type="scientific">Luteolibacter soli</name>
    <dbReference type="NCBI Taxonomy" id="3135280"/>
    <lineage>
        <taxon>Bacteria</taxon>
        <taxon>Pseudomonadati</taxon>
        <taxon>Verrucomicrobiota</taxon>
        <taxon>Verrucomicrobiia</taxon>
        <taxon>Verrucomicrobiales</taxon>
        <taxon>Verrucomicrobiaceae</taxon>
        <taxon>Luteolibacter</taxon>
    </lineage>
</organism>
<dbReference type="Proteomes" id="UP001371305">
    <property type="component" value="Unassembled WGS sequence"/>
</dbReference>
<dbReference type="RefSeq" id="WP_341405147.1">
    <property type="nucleotide sequence ID" value="NZ_JBBUKT010000004.1"/>
</dbReference>
<comment type="caution">
    <text evidence="1">The sequence shown here is derived from an EMBL/GenBank/DDBJ whole genome shotgun (WGS) entry which is preliminary data.</text>
</comment>
<gene>
    <name evidence="1" type="ORF">WKV53_13565</name>
</gene>
<protein>
    <submittedName>
        <fullName evidence="1">Uncharacterized protein</fullName>
    </submittedName>
</protein>
<sequence length="89" mass="9632">MKILAVIEFSPGTGPKKRGSFSTAMADSGFTRLPGVSSCWIADRKFSAVDPAREALAQVAATTEVRVHKAYLVEYGEFLTFPPTPARRA</sequence>
<name>A0ABU9AUX7_9BACT</name>
<reference evidence="1 2" key="1">
    <citation type="submission" date="2024-04" db="EMBL/GenBank/DDBJ databases">
        <title>Luteolibacter sp. isolated from soil.</title>
        <authorList>
            <person name="An J."/>
        </authorList>
    </citation>
    <scope>NUCLEOTIDE SEQUENCE [LARGE SCALE GENOMIC DNA]</scope>
    <source>
        <strain evidence="1 2">Y139</strain>
    </source>
</reference>
<dbReference type="EMBL" id="JBBUKT010000004">
    <property type="protein sequence ID" value="MEK7951538.1"/>
    <property type="molecule type" value="Genomic_DNA"/>
</dbReference>
<evidence type="ECO:0000313" key="1">
    <source>
        <dbReference type="EMBL" id="MEK7951538.1"/>
    </source>
</evidence>
<keyword evidence="2" id="KW-1185">Reference proteome</keyword>
<evidence type="ECO:0000313" key="2">
    <source>
        <dbReference type="Proteomes" id="UP001371305"/>
    </source>
</evidence>
<accession>A0ABU9AUX7</accession>